<feature type="transmembrane region" description="Helical" evidence="6">
    <location>
        <begin position="53"/>
        <end position="79"/>
    </location>
</feature>
<evidence type="ECO:0000256" key="3">
    <source>
        <dbReference type="ARBA" id="ARBA00022692"/>
    </source>
</evidence>
<feature type="transmembrane region" description="Helical" evidence="6">
    <location>
        <begin position="183"/>
        <end position="206"/>
    </location>
</feature>
<dbReference type="Pfam" id="PF02653">
    <property type="entry name" value="BPD_transp_2"/>
    <property type="match status" value="1"/>
</dbReference>
<dbReference type="EMBL" id="JACHFW010000009">
    <property type="protein sequence ID" value="MBB5265140.1"/>
    <property type="molecule type" value="Genomic_DNA"/>
</dbReference>
<dbReference type="CDD" id="cd06574">
    <property type="entry name" value="TM_PBP1_branched-chain-AA_like"/>
    <property type="match status" value="1"/>
</dbReference>
<reference evidence="7 8" key="1">
    <citation type="submission" date="2020-08" db="EMBL/GenBank/DDBJ databases">
        <title>Genomic Encyclopedia of Type Strains, Phase IV (KMG-IV): sequencing the most valuable type-strain genomes for metagenomic binning, comparative biology and taxonomic classification.</title>
        <authorList>
            <person name="Goeker M."/>
        </authorList>
    </citation>
    <scope>NUCLEOTIDE SEQUENCE [LARGE SCALE GENOMIC DNA]</scope>
    <source>
        <strain evidence="7 8">DSM 106146</strain>
    </source>
</reference>
<proteinExistence type="predicted"/>
<evidence type="ECO:0000256" key="2">
    <source>
        <dbReference type="ARBA" id="ARBA00022475"/>
    </source>
</evidence>
<comment type="subcellular location">
    <subcellularLocation>
        <location evidence="1">Cell membrane</location>
        <topology evidence="1">Multi-pass membrane protein</topology>
    </subcellularLocation>
</comment>
<keyword evidence="4 6" id="KW-1133">Transmembrane helix</keyword>
<keyword evidence="5 6" id="KW-0472">Membrane</keyword>
<dbReference type="InterPro" id="IPR001851">
    <property type="entry name" value="ABC_transp_permease"/>
</dbReference>
<name>A0A7W8HBD0_9FIRM</name>
<feature type="transmembrane region" description="Helical" evidence="6">
    <location>
        <begin position="91"/>
        <end position="110"/>
    </location>
</feature>
<keyword evidence="2" id="KW-1003">Cell membrane</keyword>
<evidence type="ECO:0000313" key="8">
    <source>
        <dbReference type="Proteomes" id="UP000543642"/>
    </source>
</evidence>
<organism evidence="7 8">
    <name type="scientific">Catenibacillus scindens</name>
    <dbReference type="NCBI Taxonomy" id="673271"/>
    <lineage>
        <taxon>Bacteria</taxon>
        <taxon>Bacillati</taxon>
        <taxon>Bacillota</taxon>
        <taxon>Clostridia</taxon>
        <taxon>Lachnospirales</taxon>
        <taxon>Lachnospiraceae</taxon>
        <taxon>Catenibacillus</taxon>
    </lineage>
</organism>
<sequence length="311" mass="33147">MVIILLNNIQSAATLGVIWGIMALGVYLTYRVLNYADLTVDGSFTLGGAMSAVYISAGIAPILSILLATLGGMIAGLVTGVLHTKFKIPDLLAGILCQFALYSVNLRVMGKANVSLLNVDTIFSQIEKLGVPSQWSGLIVGLIFVIILIILMYCFFGTEIGCALRATGNNPDMVKAQGTNTKIMVVLGLVIGNGLVAMSGGLLAQYQGYADIQMGVGTIVFGLAAVIIGEVIFSKRTYFHRLAGVIIGSIVYRIIIALVLLLGQRLNFEDTLGFRIEANDTKLITAIIVVICLVSPSIKSWILSNRSKEDA</sequence>
<evidence type="ECO:0000256" key="1">
    <source>
        <dbReference type="ARBA" id="ARBA00004651"/>
    </source>
</evidence>
<feature type="transmembrane region" description="Helical" evidence="6">
    <location>
        <begin position="135"/>
        <end position="156"/>
    </location>
</feature>
<feature type="transmembrane region" description="Helical" evidence="6">
    <location>
        <begin position="12"/>
        <end position="33"/>
    </location>
</feature>
<feature type="transmembrane region" description="Helical" evidence="6">
    <location>
        <begin position="242"/>
        <end position="263"/>
    </location>
</feature>
<feature type="transmembrane region" description="Helical" evidence="6">
    <location>
        <begin position="283"/>
        <end position="302"/>
    </location>
</feature>
<dbReference type="GO" id="GO:0005886">
    <property type="term" value="C:plasma membrane"/>
    <property type="evidence" value="ECO:0007669"/>
    <property type="project" value="UniProtKB-SubCell"/>
</dbReference>
<evidence type="ECO:0000313" key="7">
    <source>
        <dbReference type="EMBL" id="MBB5265140.1"/>
    </source>
</evidence>
<dbReference type="PANTHER" id="PTHR32196:SF69">
    <property type="entry name" value="BRANCHED-CHAIN AMINO ACID TRANSPORT SYSTEM, PERMEASE PROTEIN"/>
    <property type="match status" value="1"/>
</dbReference>
<comment type="caution">
    <text evidence="7">The sequence shown here is derived from an EMBL/GenBank/DDBJ whole genome shotgun (WGS) entry which is preliminary data.</text>
</comment>
<dbReference type="PANTHER" id="PTHR32196">
    <property type="entry name" value="ABC TRANSPORTER PERMEASE PROTEIN YPHD-RELATED-RELATED"/>
    <property type="match status" value="1"/>
</dbReference>
<dbReference type="GO" id="GO:0022857">
    <property type="term" value="F:transmembrane transporter activity"/>
    <property type="evidence" value="ECO:0007669"/>
    <property type="project" value="InterPro"/>
</dbReference>
<evidence type="ECO:0000256" key="6">
    <source>
        <dbReference type="SAM" id="Phobius"/>
    </source>
</evidence>
<dbReference type="Proteomes" id="UP000543642">
    <property type="component" value="Unassembled WGS sequence"/>
</dbReference>
<evidence type="ECO:0000256" key="4">
    <source>
        <dbReference type="ARBA" id="ARBA00022989"/>
    </source>
</evidence>
<keyword evidence="8" id="KW-1185">Reference proteome</keyword>
<gene>
    <name evidence="7" type="ORF">HNP82_002279</name>
</gene>
<protein>
    <submittedName>
        <fullName evidence="7">Putative ABC transport system permease protein</fullName>
    </submittedName>
</protein>
<keyword evidence="3 6" id="KW-0812">Transmembrane</keyword>
<dbReference type="AlphaFoldDB" id="A0A7W8HBD0"/>
<evidence type="ECO:0000256" key="5">
    <source>
        <dbReference type="ARBA" id="ARBA00023136"/>
    </source>
</evidence>
<feature type="transmembrane region" description="Helical" evidence="6">
    <location>
        <begin position="212"/>
        <end position="233"/>
    </location>
</feature>
<accession>A0A7W8HBD0</accession>
<dbReference type="RefSeq" id="WP_183774712.1">
    <property type="nucleotide sequence ID" value="NZ_CAWVEG010000122.1"/>
</dbReference>